<name>A0A1H5Y4T2_9RHOB</name>
<reference evidence="1 2" key="1">
    <citation type="submission" date="2016-10" db="EMBL/GenBank/DDBJ databases">
        <authorList>
            <person name="de Groot N.N."/>
        </authorList>
    </citation>
    <scope>NUCLEOTIDE SEQUENCE [LARGE SCALE GENOMIC DNA]</scope>
    <source>
        <strain evidence="1 2">DSM 23413</strain>
    </source>
</reference>
<gene>
    <name evidence="1" type="ORF">SAMN05421751_11454</name>
</gene>
<dbReference type="EMBL" id="FNVD01000014">
    <property type="protein sequence ID" value="SEG18600.1"/>
    <property type="molecule type" value="Genomic_DNA"/>
</dbReference>
<proteinExistence type="predicted"/>
<evidence type="ECO:0000313" key="2">
    <source>
        <dbReference type="Proteomes" id="UP000236742"/>
    </source>
</evidence>
<evidence type="ECO:0000313" key="1">
    <source>
        <dbReference type="EMBL" id="SEG18600.1"/>
    </source>
</evidence>
<dbReference type="Proteomes" id="UP000236742">
    <property type="component" value="Unassembled WGS sequence"/>
</dbReference>
<protein>
    <submittedName>
        <fullName evidence="1">Uncharacterized protein</fullName>
    </submittedName>
</protein>
<keyword evidence="2" id="KW-1185">Reference proteome</keyword>
<sequence length="54" mass="5735">MRVEKNPACAGQGEWGETTYAHLLVDYDSALRGAVDPLIGSMGKGLEVTRCPGN</sequence>
<dbReference type="RefSeq" id="WP_160114884.1">
    <property type="nucleotide sequence ID" value="NZ_FNVD01000014.1"/>
</dbReference>
<accession>A0A1H5Y4T2</accession>
<organism evidence="1 2">
    <name type="scientific">Jhaorihella thermophila</name>
    <dbReference type="NCBI Taxonomy" id="488547"/>
    <lineage>
        <taxon>Bacteria</taxon>
        <taxon>Pseudomonadati</taxon>
        <taxon>Pseudomonadota</taxon>
        <taxon>Alphaproteobacteria</taxon>
        <taxon>Rhodobacterales</taxon>
        <taxon>Paracoccaceae</taxon>
        <taxon>Jhaorihella</taxon>
    </lineage>
</organism>
<dbReference type="AlphaFoldDB" id="A0A1H5Y4T2"/>